<dbReference type="EMBL" id="JABFRW010000121">
    <property type="protein sequence ID" value="NOT34450.1"/>
    <property type="molecule type" value="Genomic_DNA"/>
</dbReference>
<comment type="caution">
    <text evidence="4">The sequence shown here is derived from an EMBL/GenBank/DDBJ whole genome shotgun (WGS) entry which is preliminary data.</text>
</comment>
<proteinExistence type="predicted"/>
<keyword evidence="2" id="KW-0732">Signal</keyword>
<sequence>MRLASALLLATIVFGSHLPVAARSACAESPLRLSEICAGPTRDWNLDGLTSSRDDEWIEVVNTGATPVALDGHLIMDGDSLVRIALTGTLGAGEHRVIFGKESWDWERANAQPAFGFSLGNNGDRVTLWQVVGVDTSRVDGYTFTSHQAAADRSVGRSPGTDFWMLFDALNPYSGSLQPPGTGCAPTPGAPNDCGMTPSRSATWGELKSRYR</sequence>
<organism evidence="4 5">
    <name type="scientific">Eiseniibacteriota bacterium</name>
    <dbReference type="NCBI Taxonomy" id="2212470"/>
    <lineage>
        <taxon>Bacteria</taxon>
        <taxon>Candidatus Eiseniibacteriota</taxon>
    </lineage>
</organism>
<protein>
    <submittedName>
        <fullName evidence="4">Lamin tail domain-containing protein</fullName>
    </submittedName>
</protein>
<feature type="region of interest" description="Disordered" evidence="1">
    <location>
        <begin position="178"/>
        <end position="201"/>
    </location>
</feature>
<dbReference type="InterPro" id="IPR036415">
    <property type="entry name" value="Lamin_tail_dom_sf"/>
</dbReference>
<feature type="compositionally biased region" description="Low complexity" evidence="1">
    <location>
        <begin position="179"/>
        <end position="191"/>
    </location>
</feature>
<evidence type="ECO:0000256" key="2">
    <source>
        <dbReference type="SAM" id="SignalP"/>
    </source>
</evidence>
<reference evidence="4 5" key="1">
    <citation type="submission" date="2020-04" db="EMBL/GenBank/DDBJ databases">
        <title>Metagenomic profiling of ammonia- and methane-oxidizing microorganisms in a Dutch drinking water treatment plant.</title>
        <authorList>
            <person name="Poghosyan L."/>
            <person name="Leucker S."/>
        </authorList>
    </citation>
    <scope>NUCLEOTIDE SEQUENCE [LARGE SCALE GENOMIC DNA]</scope>
    <source>
        <strain evidence="4">S-RSF-IL-03</strain>
    </source>
</reference>
<dbReference type="PROSITE" id="PS51841">
    <property type="entry name" value="LTD"/>
    <property type="match status" value="1"/>
</dbReference>
<gene>
    <name evidence="4" type="ORF">HOP12_09800</name>
</gene>
<evidence type="ECO:0000313" key="5">
    <source>
        <dbReference type="Proteomes" id="UP000580839"/>
    </source>
</evidence>
<feature type="signal peptide" evidence="2">
    <location>
        <begin position="1"/>
        <end position="21"/>
    </location>
</feature>
<dbReference type="Proteomes" id="UP000580839">
    <property type="component" value="Unassembled WGS sequence"/>
</dbReference>
<evidence type="ECO:0000259" key="3">
    <source>
        <dbReference type="PROSITE" id="PS51841"/>
    </source>
</evidence>
<dbReference type="InterPro" id="IPR001322">
    <property type="entry name" value="Lamin_tail_dom"/>
</dbReference>
<evidence type="ECO:0000256" key="1">
    <source>
        <dbReference type="SAM" id="MobiDB-lite"/>
    </source>
</evidence>
<accession>A0A849SSU4</accession>
<dbReference type="AlphaFoldDB" id="A0A849SSU4"/>
<feature type="domain" description="LTD" evidence="3">
    <location>
        <begin position="16"/>
        <end position="146"/>
    </location>
</feature>
<feature type="chain" id="PRO_5032524829" evidence="2">
    <location>
        <begin position="22"/>
        <end position="212"/>
    </location>
</feature>
<evidence type="ECO:0000313" key="4">
    <source>
        <dbReference type="EMBL" id="NOT34450.1"/>
    </source>
</evidence>
<name>A0A849SSU4_UNCEI</name>
<dbReference type="SUPFAM" id="SSF74853">
    <property type="entry name" value="Lamin A/C globular tail domain"/>
    <property type="match status" value="1"/>
</dbReference>